<evidence type="ECO:0000313" key="5">
    <source>
        <dbReference type="EMBL" id="TCK26674.1"/>
    </source>
</evidence>
<organism evidence="5 6">
    <name type="scientific">Pseudonocardia endophytica</name>
    <dbReference type="NCBI Taxonomy" id="401976"/>
    <lineage>
        <taxon>Bacteria</taxon>
        <taxon>Bacillati</taxon>
        <taxon>Actinomycetota</taxon>
        <taxon>Actinomycetes</taxon>
        <taxon>Pseudonocardiales</taxon>
        <taxon>Pseudonocardiaceae</taxon>
        <taxon>Pseudonocardia</taxon>
    </lineage>
</organism>
<accession>A0A4R1HVA9</accession>
<keyword evidence="3" id="KW-0804">Transcription</keyword>
<dbReference type="InterPro" id="IPR036388">
    <property type="entry name" value="WH-like_DNA-bd_sf"/>
</dbReference>
<dbReference type="Gene3D" id="1.10.10.10">
    <property type="entry name" value="Winged helix-like DNA-binding domain superfamily/Winged helix DNA-binding domain"/>
    <property type="match status" value="1"/>
</dbReference>
<dbReference type="PANTHER" id="PTHR44688">
    <property type="entry name" value="DNA-BINDING TRANSCRIPTIONAL ACTIVATOR DEVR_DOSR"/>
    <property type="match status" value="1"/>
</dbReference>
<feature type="domain" description="HTH luxR-type" evidence="4">
    <location>
        <begin position="287"/>
        <end position="352"/>
    </location>
</feature>
<dbReference type="PANTHER" id="PTHR44688:SF16">
    <property type="entry name" value="DNA-BINDING TRANSCRIPTIONAL ACTIVATOR DEVR_DOSR"/>
    <property type="match status" value="1"/>
</dbReference>
<protein>
    <submittedName>
        <fullName evidence="5">Regulatory LuxR family protein</fullName>
    </submittedName>
</protein>
<dbReference type="SUPFAM" id="SSF46894">
    <property type="entry name" value="C-terminal effector domain of the bipartite response regulators"/>
    <property type="match status" value="1"/>
</dbReference>
<comment type="caution">
    <text evidence="5">The sequence shown here is derived from an EMBL/GenBank/DDBJ whole genome shotgun (WGS) entry which is preliminary data.</text>
</comment>
<sequence>MTATTAERARTRLEALASAGLDTPAFATGAIEILRGALPFSAACLATADPATELVTGTVKWGGLTNNEDDIWAHQEYVVDNQYSFTDVTRRPGGVTTAAAETGGEPSRLPRFHEFFTPCYDFGDELRVSAPADGATWGFIALFRDGSGRFTPAEMDFASSVGPLFGRGLRGGLVAGAVDTVTGPDGPAVLVVDHAGEVVQAGAGATARLLDLGATENGPMPFSLVALVGAARRYASGRSHQLPRTRLRTRSGQWVVAHASPMASRDGSGTDVVVTIEEARPPEIVPLVVAAFGLTPREQDVVRMVLQGHGTAEIATALHLSSYTVQDHLKAVFAKVGVRSRRELTSRVFFDQYAPRLAEGRGVAPSGWFAPGTPPCVPTTTAV</sequence>
<dbReference type="PROSITE" id="PS00622">
    <property type="entry name" value="HTH_LUXR_1"/>
    <property type="match status" value="1"/>
</dbReference>
<evidence type="ECO:0000256" key="1">
    <source>
        <dbReference type="ARBA" id="ARBA00023015"/>
    </source>
</evidence>
<dbReference type="Proteomes" id="UP000295560">
    <property type="component" value="Unassembled WGS sequence"/>
</dbReference>
<evidence type="ECO:0000256" key="2">
    <source>
        <dbReference type="ARBA" id="ARBA00023125"/>
    </source>
</evidence>
<dbReference type="EMBL" id="SMFZ01000001">
    <property type="protein sequence ID" value="TCK26674.1"/>
    <property type="molecule type" value="Genomic_DNA"/>
</dbReference>
<dbReference type="AlphaFoldDB" id="A0A4R1HVA9"/>
<dbReference type="InterPro" id="IPR016032">
    <property type="entry name" value="Sig_transdc_resp-reg_C-effctor"/>
</dbReference>
<evidence type="ECO:0000259" key="4">
    <source>
        <dbReference type="PROSITE" id="PS50043"/>
    </source>
</evidence>
<dbReference type="PROSITE" id="PS50043">
    <property type="entry name" value="HTH_LUXR_2"/>
    <property type="match status" value="1"/>
</dbReference>
<keyword evidence="6" id="KW-1185">Reference proteome</keyword>
<proteinExistence type="predicted"/>
<dbReference type="GO" id="GO:0003677">
    <property type="term" value="F:DNA binding"/>
    <property type="evidence" value="ECO:0007669"/>
    <property type="project" value="UniProtKB-KW"/>
</dbReference>
<dbReference type="Pfam" id="PF00196">
    <property type="entry name" value="GerE"/>
    <property type="match status" value="1"/>
</dbReference>
<keyword evidence="1" id="KW-0805">Transcription regulation</keyword>
<dbReference type="CDD" id="cd06170">
    <property type="entry name" value="LuxR_C_like"/>
    <property type="match status" value="1"/>
</dbReference>
<gene>
    <name evidence="5" type="ORF">EV378_2515</name>
</gene>
<keyword evidence="2" id="KW-0238">DNA-binding</keyword>
<dbReference type="OrthoDB" id="9815744at2"/>
<dbReference type="GO" id="GO:0006355">
    <property type="term" value="P:regulation of DNA-templated transcription"/>
    <property type="evidence" value="ECO:0007669"/>
    <property type="project" value="InterPro"/>
</dbReference>
<evidence type="ECO:0000313" key="6">
    <source>
        <dbReference type="Proteomes" id="UP000295560"/>
    </source>
</evidence>
<dbReference type="InterPro" id="IPR000792">
    <property type="entry name" value="Tscrpt_reg_LuxR_C"/>
</dbReference>
<evidence type="ECO:0000256" key="3">
    <source>
        <dbReference type="ARBA" id="ARBA00023163"/>
    </source>
</evidence>
<dbReference type="SMART" id="SM00421">
    <property type="entry name" value="HTH_LUXR"/>
    <property type="match status" value="1"/>
</dbReference>
<dbReference type="PRINTS" id="PR00038">
    <property type="entry name" value="HTHLUXR"/>
</dbReference>
<reference evidence="5 6" key="1">
    <citation type="submission" date="2019-03" db="EMBL/GenBank/DDBJ databases">
        <title>Sequencing the genomes of 1000 actinobacteria strains.</title>
        <authorList>
            <person name="Klenk H.-P."/>
        </authorList>
    </citation>
    <scope>NUCLEOTIDE SEQUENCE [LARGE SCALE GENOMIC DNA]</scope>
    <source>
        <strain evidence="5 6">DSM 44969</strain>
    </source>
</reference>
<name>A0A4R1HVA9_PSEEN</name>
<dbReference type="RefSeq" id="WP_132424262.1">
    <property type="nucleotide sequence ID" value="NZ_SMFZ01000001.1"/>
</dbReference>